<keyword evidence="3 9" id="KW-0028">Amino-acid biosynthesis</keyword>
<protein>
    <recommendedName>
        <fullName evidence="9">Putative [LysW]-aminoadipate/[LysW]-glutamate kinase</fullName>
        <ecNumber evidence="9">2.7.2.17</ecNumber>
        <ecNumber evidence="9">2.7.2.19</ecNumber>
    </recommendedName>
</protein>
<keyword evidence="5 9" id="KW-0547">Nucleotide-binding</keyword>
<evidence type="ECO:0000256" key="3">
    <source>
        <dbReference type="ARBA" id="ARBA00022605"/>
    </source>
</evidence>
<evidence type="ECO:0000256" key="9">
    <source>
        <dbReference type="HAMAP-Rule" id="MF_02082"/>
    </source>
</evidence>
<feature type="binding site" evidence="9">
    <location>
        <begin position="38"/>
        <end position="39"/>
    </location>
    <ligand>
        <name>substrate</name>
    </ligand>
</feature>
<comment type="similarity">
    <text evidence="9">Belongs to the acetylglutamate kinase family. LysZ subfamily.</text>
</comment>
<reference evidence="11" key="2">
    <citation type="submission" date="2020-09" db="EMBL/GenBank/DDBJ databases">
        <authorList>
            <person name="Sun Q."/>
            <person name="Ohkuma M."/>
        </authorList>
    </citation>
    <scope>NUCLEOTIDE SEQUENCE</scope>
    <source>
        <strain evidence="11">JCM 10088</strain>
    </source>
</reference>
<keyword evidence="4 9" id="KW-0808">Transferase</keyword>
<evidence type="ECO:0000259" key="10">
    <source>
        <dbReference type="Pfam" id="PF00696"/>
    </source>
</evidence>
<evidence type="ECO:0000313" key="11">
    <source>
        <dbReference type="EMBL" id="GGP20886.1"/>
    </source>
</evidence>
<feature type="domain" description="Aspartate/glutamate/uridylate kinase" evidence="10">
    <location>
        <begin position="1"/>
        <end position="246"/>
    </location>
</feature>
<comment type="catalytic activity">
    <reaction evidence="9">
        <text>[amino-group carrier protein]-C-terminal-gamma-(L-glutamyl)-L-glutamate + ATP = [amino-group carrier protein]-C-terminal-gamma-(5-phospho-L-glutamyl)-L-glutamate + ADP</text>
        <dbReference type="Rhea" id="RHEA:52632"/>
        <dbReference type="Rhea" id="RHEA-COMP:13311"/>
        <dbReference type="Rhea" id="RHEA-COMP:13313"/>
        <dbReference type="ChEBI" id="CHEBI:30616"/>
        <dbReference type="ChEBI" id="CHEBI:136714"/>
        <dbReference type="ChEBI" id="CHEBI:136717"/>
        <dbReference type="ChEBI" id="CHEBI:456216"/>
        <dbReference type="EC" id="2.7.2.19"/>
    </reaction>
</comment>
<comment type="function">
    <text evidence="9">Involved in both the arginine and lysine biosynthetic pathways. Phosphorylates the LysW-bound precursors glutamate (for arginine biosynthesis), respectively alpha-aminoadipate (for lysine biosynthesis).</text>
</comment>
<dbReference type="InterPro" id="IPR036393">
    <property type="entry name" value="AceGlu_kinase-like_sf"/>
</dbReference>
<dbReference type="PANTHER" id="PTHR23342">
    <property type="entry name" value="N-ACETYLGLUTAMATE SYNTHASE"/>
    <property type="match status" value="1"/>
</dbReference>
<dbReference type="UniPathway" id="UPA00033">
    <property type="reaction ID" value="UER00036"/>
</dbReference>
<comment type="catalytic activity">
    <reaction evidence="9">
        <text>[amino-group carrier protein]-C-terminal-N-(1,4-dicarboxybutan-1-yl)-L-glutamine + ATP = [amino-group carrier protein]-C-terminal-N-(1-carboxy-5-phosphooxy-5-oxopentan-1-yl)-L-glutamine + ADP</text>
        <dbReference type="Rhea" id="RHEA:41944"/>
        <dbReference type="Rhea" id="RHEA-COMP:9694"/>
        <dbReference type="Rhea" id="RHEA-COMP:9712"/>
        <dbReference type="ChEBI" id="CHEBI:30616"/>
        <dbReference type="ChEBI" id="CHEBI:78499"/>
        <dbReference type="ChEBI" id="CHEBI:78503"/>
        <dbReference type="ChEBI" id="CHEBI:456216"/>
        <dbReference type="EC" id="2.7.2.17"/>
    </reaction>
</comment>
<gene>
    <name evidence="9" type="primary">lysZ</name>
    <name evidence="11" type="ORF">GCM10007981_10770</name>
</gene>
<evidence type="ECO:0000256" key="6">
    <source>
        <dbReference type="ARBA" id="ARBA00022777"/>
    </source>
</evidence>
<proteinExistence type="inferred from homology"/>
<dbReference type="NCBIfam" id="TIGR00761">
    <property type="entry name" value="argB"/>
    <property type="match status" value="1"/>
</dbReference>
<dbReference type="EC" id="2.7.2.19" evidence="9"/>
<keyword evidence="12" id="KW-1185">Reference proteome</keyword>
<dbReference type="Proteomes" id="UP000610960">
    <property type="component" value="Unassembled WGS sequence"/>
</dbReference>
<keyword evidence="2 9" id="KW-0055">Arginine biosynthesis</keyword>
<dbReference type="GO" id="GO:0042450">
    <property type="term" value="P:L-arginine biosynthetic process via ornithine"/>
    <property type="evidence" value="ECO:0007669"/>
    <property type="project" value="UniProtKB-UniRule"/>
</dbReference>
<evidence type="ECO:0000313" key="12">
    <source>
        <dbReference type="Proteomes" id="UP000610960"/>
    </source>
</evidence>
<evidence type="ECO:0000256" key="8">
    <source>
        <dbReference type="ARBA" id="ARBA00023154"/>
    </source>
</evidence>
<dbReference type="GO" id="GO:0019878">
    <property type="term" value="P:lysine biosynthetic process via aminoadipic acid"/>
    <property type="evidence" value="ECO:0007669"/>
    <property type="project" value="UniProtKB-UniRule"/>
</dbReference>
<feature type="site" description="Transition state stabilizer" evidence="9">
    <location>
        <position position="6"/>
    </location>
</feature>
<dbReference type="PANTHER" id="PTHR23342:SF0">
    <property type="entry name" value="N-ACETYLGLUTAMATE SYNTHASE, MITOCHONDRIAL"/>
    <property type="match status" value="1"/>
</dbReference>
<dbReference type="HAMAP" id="MF_02082">
    <property type="entry name" value="LysZ"/>
    <property type="match status" value="1"/>
</dbReference>
<dbReference type="GO" id="GO:0005524">
    <property type="term" value="F:ATP binding"/>
    <property type="evidence" value="ECO:0007669"/>
    <property type="project" value="UniProtKB-KW"/>
</dbReference>
<dbReference type="PIRSF" id="PIRSF000728">
    <property type="entry name" value="NAGK"/>
    <property type="match status" value="1"/>
</dbReference>
<feature type="binding site" evidence="9">
    <location>
        <position position="65"/>
    </location>
    <ligand>
        <name>substrate</name>
    </ligand>
</feature>
<dbReference type="PRINTS" id="PR00474">
    <property type="entry name" value="GLU5KINASE"/>
</dbReference>
<dbReference type="InterPro" id="IPR001057">
    <property type="entry name" value="Glu/AcGlu_kinase"/>
</dbReference>
<dbReference type="OrthoDB" id="6816at2157"/>
<evidence type="ECO:0000256" key="1">
    <source>
        <dbReference type="ARBA" id="ARBA00022490"/>
    </source>
</evidence>
<sequence>MRIIVKLGGSVIRKGAGGFIKELPSLAGSNELVVIHGGGYMVNDLLGRMGLTPRFVTSPSGVVSRYTDLETLAVYVMAMMKINKDLVSSAQSMGVNAVGLSGLDGGILRAKRKDRLIIVDERGRERVIEGGYTGKIIQVNAEALRAVSSAGFLPIIAPIAMDEDTKGPLNVDSDQVMEALAGSVMPDYAVMLTDVDGVLVGGSPIPKVDPSDESLLSSSEVGGGMRRKLRMAMRMGGAGIKVVIANGLAESPVSAALRGAGTHVY</sequence>
<accession>A0A830GWB7</accession>
<organism evidence="11 12">
    <name type="scientific">Thermocladium modestius</name>
    <dbReference type="NCBI Taxonomy" id="62609"/>
    <lineage>
        <taxon>Archaea</taxon>
        <taxon>Thermoproteota</taxon>
        <taxon>Thermoprotei</taxon>
        <taxon>Thermoproteales</taxon>
        <taxon>Thermoproteaceae</taxon>
        <taxon>Thermocladium</taxon>
    </lineage>
</organism>
<dbReference type="NCBIfam" id="NF010662">
    <property type="entry name" value="PRK14058.1-4"/>
    <property type="match status" value="1"/>
</dbReference>
<keyword evidence="7 9" id="KW-0067">ATP-binding</keyword>
<dbReference type="InterPro" id="IPR037529">
    <property type="entry name" value="LysZ"/>
</dbReference>
<evidence type="ECO:0000256" key="7">
    <source>
        <dbReference type="ARBA" id="ARBA00022840"/>
    </source>
</evidence>
<dbReference type="EC" id="2.7.2.17" evidence="9"/>
<comment type="pathway">
    <text evidence="9">Amino-acid biosynthesis; L-arginine biosynthesis.</text>
</comment>
<evidence type="ECO:0000256" key="2">
    <source>
        <dbReference type="ARBA" id="ARBA00022571"/>
    </source>
</evidence>
<dbReference type="GO" id="GO:0005737">
    <property type="term" value="C:cytoplasm"/>
    <property type="evidence" value="ECO:0007669"/>
    <property type="project" value="UniProtKB-SubCell"/>
</dbReference>
<keyword evidence="8 9" id="KW-0457">Lysine biosynthesis</keyword>
<comment type="subcellular location">
    <subcellularLocation>
        <location evidence="9">Cytoplasm</location>
    </subcellularLocation>
</comment>
<keyword evidence="6 9" id="KW-0418">Kinase</keyword>
<comment type="pathway">
    <text evidence="9">Amino-acid biosynthesis; L-lysine biosynthesis via AAA pathway; L-lysine from L-alpha-aminoadipate (Thermus route): step 2/5.</text>
</comment>
<feature type="binding site" evidence="9">
    <location>
        <position position="170"/>
    </location>
    <ligand>
        <name>substrate</name>
    </ligand>
</feature>
<dbReference type="GO" id="GO:0003991">
    <property type="term" value="F:acetylglutamate kinase activity"/>
    <property type="evidence" value="ECO:0007669"/>
    <property type="project" value="TreeGrafter"/>
</dbReference>
<comment type="caution">
    <text evidence="11">The sequence shown here is derived from an EMBL/GenBank/DDBJ whole genome shotgun (WGS) entry which is preliminary data.</text>
</comment>
<dbReference type="Gene3D" id="3.40.1160.10">
    <property type="entry name" value="Acetylglutamate kinase-like"/>
    <property type="match status" value="1"/>
</dbReference>
<dbReference type="RefSeq" id="WP_188596385.1">
    <property type="nucleotide sequence ID" value="NZ_BMNL01000002.1"/>
</dbReference>
<dbReference type="InterPro" id="IPR001048">
    <property type="entry name" value="Asp/Glu/Uridylate_kinase"/>
</dbReference>
<name>A0A830GWB7_9CREN</name>
<keyword evidence="1 9" id="KW-0963">Cytoplasm</keyword>
<dbReference type="UniPathway" id="UPA00068"/>
<dbReference type="Pfam" id="PF00696">
    <property type="entry name" value="AA_kinase"/>
    <property type="match status" value="1"/>
</dbReference>
<feature type="site" description="Transition state stabilizer" evidence="9">
    <location>
        <position position="228"/>
    </location>
</feature>
<dbReference type="AlphaFoldDB" id="A0A830GWB7"/>
<reference evidence="11" key="1">
    <citation type="journal article" date="2014" name="Int. J. Syst. Evol. Microbiol.">
        <title>Complete genome sequence of Corynebacterium casei LMG S-19264T (=DSM 44701T), isolated from a smear-ripened cheese.</title>
        <authorList>
            <consortium name="US DOE Joint Genome Institute (JGI-PGF)"/>
            <person name="Walter F."/>
            <person name="Albersmeier A."/>
            <person name="Kalinowski J."/>
            <person name="Ruckert C."/>
        </authorList>
    </citation>
    <scope>NUCLEOTIDE SEQUENCE</scope>
    <source>
        <strain evidence="11">JCM 10088</strain>
    </source>
</reference>
<evidence type="ECO:0000256" key="5">
    <source>
        <dbReference type="ARBA" id="ARBA00022741"/>
    </source>
</evidence>
<evidence type="ECO:0000256" key="4">
    <source>
        <dbReference type="ARBA" id="ARBA00022679"/>
    </source>
</evidence>
<dbReference type="SUPFAM" id="SSF53633">
    <property type="entry name" value="Carbamate kinase-like"/>
    <property type="match status" value="1"/>
</dbReference>
<dbReference type="InterPro" id="IPR004662">
    <property type="entry name" value="AcgluKinase_fam"/>
</dbReference>
<dbReference type="EMBL" id="BMNL01000002">
    <property type="protein sequence ID" value="GGP20886.1"/>
    <property type="molecule type" value="Genomic_DNA"/>
</dbReference>